<dbReference type="Proteomes" id="UP000030012">
    <property type="component" value="Unassembled WGS sequence"/>
</dbReference>
<evidence type="ECO:0000256" key="2">
    <source>
        <dbReference type="SAM" id="Phobius"/>
    </source>
</evidence>
<keyword evidence="2" id="KW-0472">Membrane</keyword>
<sequence>MAYVQIPKDLTNVKTKVAFNLTRRQLIGFGVAGIIGIPTYLKTRNILGNDLAVFLMIILTIPIFFVVFYEKDGLTCEKYLKYIYLHERHQPKVRVSKERFIEMRKEEQSINGKKSNSAKKFRKKKKTGRKASKKGKRAKKSS</sequence>
<evidence type="ECO:0000313" key="3">
    <source>
        <dbReference type="EMBL" id="KGM92827.1"/>
    </source>
</evidence>
<proteinExistence type="predicted"/>
<name>A0A0A0HW90_CLONO</name>
<organism evidence="3 4">
    <name type="scientific">Clostridium novyi A str. 4552</name>
    <dbReference type="NCBI Taxonomy" id="1444289"/>
    <lineage>
        <taxon>Bacteria</taxon>
        <taxon>Bacillati</taxon>
        <taxon>Bacillota</taxon>
        <taxon>Clostridia</taxon>
        <taxon>Eubacteriales</taxon>
        <taxon>Clostridiaceae</taxon>
        <taxon>Clostridium</taxon>
    </lineage>
</organism>
<dbReference type="AlphaFoldDB" id="A0A0A0HW90"/>
<feature type="region of interest" description="Disordered" evidence="1">
    <location>
        <begin position="106"/>
        <end position="142"/>
    </location>
</feature>
<dbReference type="InterPro" id="IPR024414">
    <property type="entry name" value="Uncharacterised_PrgI"/>
</dbReference>
<dbReference type="OrthoDB" id="9790748at2"/>
<reference evidence="3 4" key="1">
    <citation type="submission" date="2014-01" db="EMBL/GenBank/DDBJ databases">
        <title>Plasmidome dynamics in the species complex Clostridium novyi sensu lato converts strains of independent lineages into distinctly different pathogens.</title>
        <authorList>
            <person name="Skarin H."/>
            <person name="Segerman B."/>
        </authorList>
    </citation>
    <scope>NUCLEOTIDE SEQUENCE [LARGE SCALE GENOMIC DNA]</scope>
    <source>
        <strain evidence="3 4">4552</strain>
    </source>
</reference>
<gene>
    <name evidence="3" type="ORF">Z968_12885</name>
</gene>
<keyword evidence="2" id="KW-0812">Transmembrane</keyword>
<dbReference type="RefSeq" id="WP_018579564.1">
    <property type="nucleotide sequence ID" value="NZ_JENJ01000117.1"/>
</dbReference>
<comment type="caution">
    <text evidence="3">The sequence shown here is derived from an EMBL/GenBank/DDBJ whole genome shotgun (WGS) entry which is preliminary data.</text>
</comment>
<evidence type="ECO:0000313" key="4">
    <source>
        <dbReference type="Proteomes" id="UP000030012"/>
    </source>
</evidence>
<feature type="transmembrane region" description="Helical" evidence="2">
    <location>
        <begin position="21"/>
        <end position="39"/>
    </location>
</feature>
<dbReference type="Pfam" id="PF12666">
    <property type="entry name" value="PrgI"/>
    <property type="match status" value="1"/>
</dbReference>
<evidence type="ECO:0000256" key="1">
    <source>
        <dbReference type="SAM" id="MobiDB-lite"/>
    </source>
</evidence>
<dbReference type="EMBL" id="JENJ01000117">
    <property type="protein sequence ID" value="KGM92827.1"/>
    <property type="molecule type" value="Genomic_DNA"/>
</dbReference>
<feature type="compositionally biased region" description="Basic residues" evidence="1">
    <location>
        <begin position="116"/>
        <end position="142"/>
    </location>
</feature>
<feature type="transmembrane region" description="Helical" evidence="2">
    <location>
        <begin position="51"/>
        <end position="69"/>
    </location>
</feature>
<protein>
    <submittedName>
        <fullName evidence="3">Conjugal transfer protein</fullName>
    </submittedName>
</protein>
<accession>A0A0A0HW90</accession>
<keyword evidence="2" id="KW-1133">Transmembrane helix</keyword>